<comment type="caution">
    <text evidence="3">The sequence shown here is derived from an EMBL/GenBank/DDBJ whole genome shotgun (WGS) entry which is preliminary data.</text>
</comment>
<dbReference type="InterPro" id="IPR001932">
    <property type="entry name" value="PPM-type_phosphatase-like_dom"/>
</dbReference>
<dbReference type="Gene3D" id="3.60.40.10">
    <property type="entry name" value="PPM-type phosphatase domain"/>
    <property type="match status" value="1"/>
</dbReference>
<keyword evidence="4" id="KW-1185">Reference proteome</keyword>
<dbReference type="InterPro" id="IPR036457">
    <property type="entry name" value="PPM-type-like_dom_sf"/>
</dbReference>
<gene>
    <name evidence="3" type="ORF">QBC37DRAFT_464237</name>
</gene>
<evidence type="ECO:0000313" key="4">
    <source>
        <dbReference type="Proteomes" id="UP001301769"/>
    </source>
</evidence>
<organism evidence="3 4">
    <name type="scientific">Rhypophila decipiens</name>
    <dbReference type="NCBI Taxonomy" id="261697"/>
    <lineage>
        <taxon>Eukaryota</taxon>
        <taxon>Fungi</taxon>
        <taxon>Dikarya</taxon>
        <taxon>Ascomycota</taxon>
        <taxon>Pezizomycotina</taxon>
        <taxon>Sordariomycetes</taxon>
        <taxon>Sordariomycetidae</taxon>
        <taxon>Sordariales</taxon>
        <taxon>Naviculisporaceae</taxon>
        <taxon>Rhypophila</taxon>
    </lineage>
</organism>
<dbReference type="SUPFAM" id="SSF81606">
    <property type="entry name" value="PP2C-like"/>
    <property type="match status" value="1"/>
</dbReference>
<dbReference type="Proteomes" id="UP001301769">
    <property type="component" value="Unassembled WGS sequence"/>
</dbReference>
<feature type="region of interest" description="Disordered" evidence="1">
    <location>
        <begin position="340"/>
        <end position="363"/>
    </location>
</feature>
<dbReference type="Pfam" id="PF00481">
    <property type="entry name" value="PP2C"/>
    <property type="match status" value="1"/>
</dbReference>
<reference evidence="3" key="1">
    <citation type="journal article" date="2023" name="Mol. Phylogenet. Evol.">
        <title>Genome-scale phylogeny and comparative genomics of the fungal order Sordariales.</title>
        <authorList>
            <person name="Hensen N."/>
            <person name="Bonometti L."/>
            <person name="Westerberg I."/>
            <person name="Brannstrom I.O."/>
            <person name="Guillou S."/>
            <person name="Cros-Aarteil S."/>
            <person name="Calhoun S."/>
            <person name="Haridas S."/>
            <person name="Kuo A."/>
            <person name="Mondo S."/>
            <person name="Pangilinan J."/>
            <person name="Riley R."/>
            <person name="LaButti K."/>
            <person name="Andreopoulos B."/>
            <person name="Lipzen A."/>
            <person name="Chen C."/>
            <person name="Yan M."/>
            <person name="Daum C."/>
            <person name="Ng V."/>
            <person name="Clum A."/>
            <person name="Steindorff A."/>
            <person name="Ohm R.A."/>
            <person name="Martin F."/>
            <person name="Silar P."/>
            <person name="Natvig D.O."/>
            <person name="Lalanne C."/>
            <person name="Gautier V."/>
            <person name="Ament-Velasquez S.L."/>
            <person name="Kruys A."/>
            <person name="Hutchinson M.I."/>
            <person name="Powell A.J."/>
            <person name="Barry K."/>
            <person name="Miller A.N."/>
            <person name="Grigoriev I.V."/>
            <person name="Debuchy R."/>
            <person name="Gladieux P."/>
            <person name="Hiltunen Thoren M."/>
            <person name="Johannesson H."/>
        </authorList>
    </citation>
    <scope>NUCLEOTIDE SEQUENCE</scope>
    <source>
        <strain evidence="3">PSN293</strain>
    </source>
</reference>
<protein>
    <recommendedName>
        <fullName evidence="2">PPM-type phosphatase domain-containing protein</fullName>
    </recommendedName>
</protein>
<evidence type="ECO:0000313" key="3">
    <source>
        <dbReference type="EMBL" id="KAK4213170.1"/>
    </source>
</evidence>
<name>A0AAN6Y8A2_9PEZI</name>
<feature type="region of interest" description="Disordered" evidence="1">
    <location>
        <begin position="151"/>
        <end position="185"/>
    </location>
</feature>
<evidence type="ECO:0000256" key="1">
    <source>
        <dbReference type="SAM" id="MobiDB-lite"/>
    </source>
</evidence>
<feature type="region of interest" description="Disordered" evidence="1">
    <location>
        <begin position="214"/>
        <end position="236"/>
    </location>
</feature>
<reference evidence="3" key="2">
    <citation type="submission" date="2023-05" db="EMBL/GenBank/DDBJ databases">
        <authorList>
            <consortium name="Lawrence Berkeley National Laboratory"/>
            <person name="Steindorff A."/>
            <person name="Hensen N."/>
            <person name="Bonometti L."/>
            <person name="Westerberg I."/>
            <person name="Brannstrom I.O."/>
            <person name="Guillou S."/>
            <person name="Cros-Aarteil S."/>
            <person name="Calhoun S."/>
            <person name="Haridas S."/>
            <person name="Kuo A."/>
            <person name="Mondo S."/>
            <person name="Pangilinan J."/>
            <person name="Riley R."/>
            <person name="Labutti K."/>
            <person name="Andreopoulos B."/>
            <person name="Lipzen A."/>
            <person name="Chen C."/>
            <person name="Yanf M."/>
            <person name="Daum C."/>
            <person name="Ng V."/>
            <person name="Clum A."/>
            <person name="Ohm R."/>
            <person name="Martin F."/>
            <person name="Silar P."/>
            <person name="Natvig D."/>
            <person name="Lalanne C."/>
            <person name="Gautier V."/>
            <person name="Ament-Velasquez S.L."/>
            <person name="Kruys A."/>
            <person name="Hutchinson M.I."/>
            <person name="Powell A.J."/>
            <person name="Barry K."/>
            <person name="Miller A.N."/>
            <person name="Grigoriev I.V."/>
            <person name="Debuchy R."/>
            <person name="Gladieux P."/>
            <person name="Thoren M.H."/>
            <person name="Johannesson H."/>
        </authorList>
    </citation>
    <scope>NUCLEOTIDE SEQUENCE</scope>
    <source>
        <strain evidence="3">PSN293</strain>
    </source>
</reference>
<proteinExistence type="predicted"/>
<dbReference type="EMBL" id="MU858113">
    <property type="protein sequence ID" value="KAK4213170.1"/>
    <property type="molecule type" value="Genomic_DNA"/>
</dbReference>
<feature type="compositionally biased region" description="Basic and acidic residues" evidence="1">
    <location>
        <begin position="156"/>
        <end position="171"/>
    </location>
</feature>
<feature type="domain" description="PPM-type phosphatase" evidence="2">
    <location>
        <begin position="3"/>
        <end position="44"/>
    </location>
</feature>
<evidence type="ECO:0000259" key="2">
    <source>
        <dbReference type="Pfam" id="PF00481"/>
    </source>
</evidence>
<dbReference type="AlphaFoldDB" id="A0AAN6Y8A2"/>
<accession>A0AAN6Y8A2</accession>
<sequence>MTKIHPEKGDFVVMACGGLWEMLSNEEVVALVAEWIDKKDQLAAPMQVQSRPLQTTMTPTGCLTDRPVTPHGPACHTGTIYTFTSIKRHKPASHTGTPTSDHLRRFSAVPSHMAPLNETSQLVQGTRREPVGPHIQERNFVNIITGGRLCGSQRRTPAEESSHLDRRETRKGYPSRHPRQPAPHDCADGEFKALAGNVVNAAWPSFHDVLHQSSKTNRSTYSKLEHRRRSIGSSHSGIKRTEARFNQPLCAALQLALMDLLTETSNLVPGLDIYSKPISWLRSIPQIGPYRGMSGDSPRSADEVPEPSEFRITLSTCRRCCSGQALQPLINKLQAPQPVNRADAPPWNALQPLESPCAPAMDP</sequence>